<evidence type="ECO:0000313" key="2">
    <source>
        <dbReference type="EMBL" id="QBI19015.1"/>
    </source>
</evidence>
<dbReference type="Proteomes" id="UP000291469">
    <property type="component" value="Chromosome"/>
</dbReference>
<proteinExistence type="predicted"/>
<sequence length="401" mass="43513">MTRTITTDLGRVDGRDVATWAERRAPLDPADADTLELARAYVQAHPRSAQGTTQGQRLALLRRLAARPARTEDLLAALRTVGWVGADDLANRLRELRRTEGARRGAGAAGIALTEHGDVVALAEPFPALDEGQERALGFAKAVTSQLDGTLATAATRSLDELLPDLPPQAHTGPPSPTDLASVERFHAALTEQHAVTVRYRSLNSRRTTDLTVVPIAYHTHWGAVKALCIELGPSGERGRDLQLALERIHEVTPRPGIALPSDLTLLEDQLGLVLSGDLLTIAQERDLFGLADASPEPLADDPDAFIVSGTFPRALAWDVMEQICAWAGSVQVREPLWLVNAVCRRLRAGLREMELGSGFELIKPEPGRGFPSHGEAVNWEPEERRGDGRARRLTPPARPT</sequence>
<evidence type="ECO:0000313" key="3">
    <source>
        <dbReference type="Proteomes" id="UP000291469"/>
    </source>
</evidence>
<dbReference type="OrthoDB" id="5240794at2"/>
<dbReference type="RefSeq" id="WP_131154012.1">
    <property type="nucleotide sequence ID" value="NZ_CP036402.1"/>
</dbReference>
<feature type="compositionally biased region" description="Basic and acidic residues" evidence="1">
    <location>
        <begin position="382"/>
        <end position="391"/>
    </location>
</feature>
<feature type="region of interest" description="Disordered" evidence="1">
    <location>
        <begin position="365"/>
        <end position="401"/>
    </location>
</feature>
<dbReference type="KEGG" id="erz:ER308_05290"/>
<protein>
    <recommendedName>
        <fullName evidence="4">WYL domain-containing protein</fullName>
    </recommendedName>
</protein>
<name>A0A411YCW5_9ACTN</name>
<evidence type="ECO:0008006" key="4">
    <source>
        <dbReference type="Google" id="ProtNLM"/>
    </source>
</evidence>
<dbReference type="AlphaFoldDB" id="A0A411YCW5"/>
<organism evidence="2 3">
    <name type="scientific">Egibacter rhizosphaerae</name>
    <dbReference type="NCBI Taxonomy" id="1670831"/>
    <lineage>
        <taxon>Bacteria</taxon>
        <taxon>Bacillati</taxon>
        <taxon>Actinomycetota</taxon>
        <taxon>Nitriliruptoria</taxon>
        <taxon>Egibacterales</taxon>
        <taxon>Egibacteraceae</taxon>
        <taxon>Egibacter</taxon>
    </lineage>
</organism>
<dbReference type="EMBL" id="CP036402">
    <property type="protein sequence ID" value="QBI19015.1"/>
    <property type="molecule type" value="Genomic_DNA"/>
</dbReference>
<reference evidence="2 3" key="1">
    <citation type="submission" date="2019-01" db="EMBL/GenBank/DDBJ databases">
        <title>Egibacter rhizosphaerae EGI 80759T.</title>
        <authorList>
            <person name="Chen D.-D."/>
            <person name="Tian Y."/>
            <person name="Jiao J.-Y."/>
            <person name="Zhang X.-T."/>
            <person name="Zhang Y.-G."/>
            <person name="Zhang Y."/>
            <person name="Xiao M."/>
            <person name="Shu W.-S."/>
            <person name="Li W.-J."/>
        </authorList>
    </citation>
    <scope>NUCLEOTIDE SEQUENCE [LARGE SCALE GENOMIC DNA]</scope>
    <source>
        <strain evidence="2 3">EGI 80759</strain>
    </source>
</reference>
<gene>
    <name evidence="2" type="ORF">ER308_05290</name>
</gene>
<evidence type="ECO:0000256" key="1">
    <source>
        <dbReference type="SAM" id="MobiDB-lite"/>
    </source>
</evidence>
<accession>A0A411YCW5</accession>
<keyword evidence="3" id="KW-1185">Reference proteome</keyword>